<accession>A0AAD1HF14</accession>
<protein>
    <submittedName>
        <fullName evidence="2">Glyoxalase</fullName>
    </submittedName>
</protein>
<gene>
    <name evidence="2" type="ORF">MMOR_47450</name>
</gene>
<feature type="domain" description="VOC" evidence="1">
    <location>
        <begin position="17"/>
        <end position="148"/>
    </location>
</feature>
<dbReference type="EMBL" id="AP022560">
    <property type="protein sequence ID" value="BBX03809.1"/>
    <property type="molecule type" value="Genomic_DNA"/>
</dbReference>
<organism evidence="2 3">
    <name type="scientific">Mycolicibacterium moriokaense</name>
    <dbReference type="NCBI Taxonomy" id="39691"/>
    <lineage>
        <taxon>Bacteria</taxon>
        <taxon>Bacillati</taxon>
        <taxon>Actinomycetota</taxon>
        <taxon>Actinomycetes</taxon>
        <taxon>Mycobacteriales</taxon>
        <taxon>Mycobacteriaceae</taxon>
        <taxon>Mycolicibacterium</taxon>
    </lineage>
</organism>
<dbReference type="InterPro" id="IPR050383">
    <property type="entry name" value="GlyoxalaseI/FosfomycinResist"/>
</dbReference>
<dbReference type="InterPro" id="IPR029068">
    <property type="entry name" value="Glyas_Bleomycin-R_OHBP_Dase"/>
</dbReference>
<evidence type="ECO:0000313" key="2">
    <source>
        <dbReference type="EMBL" id="BBX03809.1"/>
    </source>
</evidence>
<keyword evidence="3" id="KW-1185">Reference proteome</keyword>
<dbReference type="AlphaFoldDB" id="A0AAD1HF14"/>
<evidence type="ECO:0000259" key="1">
    <source>
        <dbReference type="PROSITE" id="PS51819"/>
    </source>
</evidence>
<dbReference type="KEGG" id="mmor:MMOR_47450"/>
<dbReference type="InterPro" id="IPR037523">
    <property type="entry name" value="VOC_core"/>
</dbReference>
<dbReference type="PANTHER" id="PTHR21366">
    <property type="entry name" value="GLYOXALASE FAMILY PROTEIN"/>
    <property type="match status" value="1"/>
</dbReference>
<dbReference type="Pfam" id="PF00903">
    <property type="entry name" value="Glyoxalase"/>
    <property type="match status" value="1"/>
</dbReference>
<evidence type="ECO:0000313" key="3">
    <source>
        <dbReference type="Proteomes" id="UP000466681"/>
    </source>
</evidence>
<dbReference type="Proteomes" id="UP000466681">
    <property type="component" value="Chromosome"/>
</dbReference>
<reference evidence="2 3" key="1">
    <citation type="journal article" date="2019" name="Emerg. Microbes Infect.">
        <title>Comprehensive subspecies identification of 175 nontuberculous mycobacteria species based on 7547 genomic profiles.</title>
        <authorList>
            <person name="Matsumoto Y."/>
            <person name="Kinjo T."/>
            <person name="Motooka D."/>
            <person name="Nabeya D."/>
            <person name="Jung N."/>
            <person name="Uechi K."/>
            <person name="Horii T."/>
            <person name="Iida T."/>
            <person name="Fujita J."/>
            <person name="Nakamura S."/>
        </authorList>
    </citation>
    <scope>NUCLEOTIDE SEQUENCE [LARGE SCALE GENOMIC DNA]</scope>
    <source>
        <strain evidence="2 3">JCM 6375</strain>
    </source>
</reference>
<dbReference type="InterPro" id="IPR004360">
    <property type="entry name" value="Glyas_Fos-R_dOase_dom"/>
</dbReference>
<sequence length="149" mass="16431">MTIGMQPDHSEPVAITGLHHVSITVTDLEASLAWYQRVFGGERMPIKFPHYGCEDTGYGELLVEPRSGLVFGLHTNTGNDGERFDEARTGLDHLGFNVASRADLEAWTARLDELGIEHSGIRALDQPFPFATVVFRDPDNIQLELIAVG</sequence>
<name>A0AAD1HF14_9MYCO</name>
<proteinExistence type="predicted"/>
<dbReference type="Gene3D" id="3.10.180.10">
    <property type="entry name" value="2,3-Dihydroxybiphenyl 1,2-Dioxygenase, domain 1"/>
    <property type="match status" value="1"/>
</dbReference>
<dbReference type="SUPFAM" id="SSF54593">
    <property type="entry name" value="Glyoxalase/Bleomycin resistance protein/Dihydroxybiphenyl dioxygenase"/>
    <property type="match status" value="1"/>
</dbReference>
<dbReference type="PROSITE" id="PS51819">
    <property type="entry name" value="VOC"/>
    <property type="match status" value="1"/>
</dbReference>